<dbReference type="PANTHER" id="PTHR30290:SF38">
    <property type="entry name" value="D,D-DIPEPTIDE-BINDING PERIPLASMIC PROTEIN DDPA-RELATED"/>
    <property type="match status" value="1"/>
</dbReference>
<keyword evidence="5" id="KW-1185">Reference proteome</keyword>
<dbReference type="Gene3D" id="3.40.190.10">
    <property type="entry name" value="Periplasmic binding protein-like II"/>
    <property type="match status" value="1"/>
</dbReference>
<evidence type="ECO:0000259" key="3">
    <source>
        <dbReference type="Pfam" id="PF00496"/>
    </source>
</evidence>
<dbReference type="GO" id="GO:0043190">
    <property type="term" value="C:ATP-binding cassette (ABC) transporter complex"/>
    <property type="evidence" value="ECO:0007669"/>
    <property type="project" value="InterPro"/>
</dbReference>
<dbReference type="EMBL" id="CP015449">
    <property type="protein sequence ID" value="AWH92842.1"/>
    <property type="molecule type" value="Genomic_DNA"/>
</dbReference>
<sequence length="533" mass="55898">MTRATSALAVLAATTLALTACGGGGSDPAANASGASAPDQSERCTEERVGGTITMGEYAMLPSFAPGQGMFGVRGATESAAVYDRLMQWNPETAEFEPKLAESLESAEDNTVWTLKLRDGVTFSNGDPLTAEDVAFTIDLHKDPATVSNAMTDAMQVEQTRVVDPLTVEFTLAEPWAGFPILLAGAGGEVIPKNAYEAADPQEWARNPIGAGAFTVAEYVPDQELVLEPNPDYYGGPVCPTLKFIRIPGSQGTYEAFQTDEVQVGFLRGAKTVTAAQDAGDKGFETITSAGSIVNLNAGNAGYDGVLTDERARQAFAKALDRELIDQRLTGGLGQPTSAIIAESSRFYDGQQGPQFNVEEATALLDEVKADRPDWNGELTLLVADSPENMESGVAVKALLDAAGFNVTIQSAPVAQVVARQFTGDFEAVIGGLSPSDADPASTFASAMTPGGSLNIPGVDDSELTEAVTAFKAAADLDAQKAALTELQEVYNRVVPFAVLANAQEYVVVDDSVRGVSPTLHGTVLFDGAFVEE</sequence>
<dbReference type="InterPro" id="IPR000914">
    <property type="entry name" value="SBP_5_dom"/>
</dbReference>
<dbReference type="SUPFAM" id="SSF53850">
    <property type="entry name" value="Periplasmic binding protein-like II"/>
    <property type="match status" value="1"/>
</dbReference>
<dbReference type="AlphaFoldDB" id="A0A2S1R9A4"/>
<dbReference type="Pfam" id="PF00496">
    <property type="entry name" value="SBP_bac_5"/>
    <property type="match status" value="1"/>
</dbReference>
<dbReference type="CDD" id="cd00995">
    <property type="entry name" value="PBP2_NikA_DppA_OppA_like"/>
    <property type="match status" value="1"/>
</dbReference>
<dbReference type="GO" id="GO:0015833">
    <property type="term" value="P:peptide transport"/>
    <property type="evidence" value="ECO:0007669"/>
    <property type="project" value="TreeGrafter"/>
</dbReference>
<dbReference type="GO" id="GO:0042597">
    <property type="term" value="C:periplasmic space"/>
    <property type="evidence" value="ECO:0007669"/>
    <property type="project" value="UniProtKB-ARBA"/>
</dbReference>
<organism evidence="4 5">
    <name type="scientific">Dietzia lutea</name>
    <dbReference type="NCBI Taxonomy" id="546160"/>
    <lineage>
        <taxon>Bacteria</taxon>
        <taxon>Bacillati</taxon>
        <taxon>Actinomycetota</taxon>
        <taxon>Actinomycetes</taxon>
        <taxon>Mycobacteriales</taxon>
        <taxon>Dietziaceae</taxon>
        <taxon>Dietzia</taxon>
    </lineage>
</organism>
<protein>
    <submittedName>
        <fullName evidence="4">Peptide ABC transporter substrate-binding protein</fullName>
    </submittedName>
</protein>
<name>A0A2S1R9A4_9ACTN</name>
<dbReference type="RefSeq" id="WP_108848053.1">
    <property type="nucleotide sequence ID" value="NZ_CP015449.1"/>
</dbReference>
<dbReference type="Proteomes" id="UP000244928">
    <property type="component" value="Chromosome"/>
</dbReference>
<dbReference type="InterPro" id="IPR039424">
    <property type="entry name" value="SBP_5"/>
</dbReference>
<evidence type="ECO:0000256" key="2">
    <source>
        <dbReference type="SAM" id="SignalP"/>
    </source>
</evidence>
<evidence type="ECO:0000313" key="5">
    <source>
        <dbReference type="Proteomes" id="UP000244928"/>
    </source>
</evidence>
<gene>
    <name evidence="4" type="ORF">A6035_12455</name>
</gene>
<dbReference type="GO" id="GO:1904680">
    <property type="term" value="F:peptide transmembrane transporter activity"/>
    <property type="evidence" value="ECO:0007669"/>
    <property type="project" value="TreeGrafter"/>
</dbReference>
<feature type="domain" description="Solute-binding protein family 5" evidence="3">
    <location>
        <begin position="95"/>
        <end position="452"/>
    </location>
</feature>
<dbReference type="KEGG" id="dlu:A6035_12455"/>
<dbReference type="Gene3D" id="3.10.105.10">
    <property type="entry name" value="Dipeptide-binding Protein, Domain 3"/>
    <property type="match status" value="1"/>
</dbReference>
<dbReference type="InterPro" id="IPR030678">
    <property type="entry name" value="Peptide/Ni-bd"/>
</dbReference>
<feature type="chain" id="PRO_5039121672" evidence="2">
    <location>
        <begin position="20"/>
        <end position="533"/>
    </location>
</feature>
<dbReference type="PIRSF" id="PIRSF002741">
    <property type="entry name" value="MppA"/>
    <property type="match status" value="1"/>
</dbReference>
<dbReference type="OrthoDB" id="4499015at2"/>
<dbReference type="PANTHER" id="PTHR30290">
    <property type="entry name" value="PERIPLASMIC BINDING COMPONENT OF ABC TRANSPORTER"/>
    <property type="match status" value="1"/>
</dbReference>
<keyword evidence="1 2" id="KW-0732">Signal</keyword>
<accession>A0A2S1R9A4</accession>
<proteinExistence type="predicted"/>
<feature type="signal peptide" evidence="2">
    <location>
        <begin position="1"/>
        <end position="19"/>
    </location>
</feature>
<evidence type="ECO:0000313" key="4">
    <source>
        <dbReference type="EMBL" id="AWH92842.1"/>
    </source>
</evidence>
<reference evidence="4 5" key="1">
    <citation type="submission" date="2016-04" db="EMBL/GenBank/DDBJ databases">
        <title>Complete genome sequence of Dietzia lutea YIM 80766T, a strain isolated from desert soil in Egypt.</title>
        <authorList>
            <person name="Zhao J."/>
            <person name="Hu B."/>
            <person name="Geng S."/>
            <person name="Nie Y."/>
            <person name="Tang Y."/>
        </authorList>
    </citation>
    <scope>NUCLEOTIDE SEQUENCE [LARGE SCALE GENOMIC DNA]</scope>
    <source>
        <strain evidence="4 5">YIM 80766</strain>
    </source>
</reference>
<evidence type="ECO:0000256" key="1">
    <source>
        <dbReference type="ARBA" id="ARBA00022729"/>
    </source>
</evidence>
<dbReference type="PROSITE" id="PS51257">
    <property type="entry name" value="PROKAR_LIPOPROTEIN"/>
    <property type="match status" value="1"/>
</dbReference>